<dbReference type="InterPro" id="IPR000086">
    <property type="entry name" value="NUDIX_hydrolase_dom"/>
</dbReference>
<comment type="caution">
    <text evidence="3">The sequence shown here is derived from an EMBL/GenBank/DDBJ whole genome shotgun (WGS) entry which is preliminary data.</text>
</comment>
<dbReference type="PANTHER" id="PTHR43736:SF1">
    <property type="entry name" value="DIHYDRONEOPTERIN TRIPHOSPHATE DIPHOSPHATASE"/>
    <property type="match status" value="1"/>
</dbReference>
<dbReference type="AlphaFoldDB" id="T1C6F7"/>
<dbReference type="PRINTS" id="PR00502">
    <property type="entry name" value="NUDIXFAMILY"/>
</dbReference>
<reference evidence="3" key="2">
    <citation type="journal article" date="2014" name="ISME J.">
        <title>Microbial stratification in low pH oxic and suboxic macroscopic growths along an acid mine drainage.</title>
        <authorList>
            <person name="Mendez-Garcia C."/>
            <person name="Mesa V."/>
            <person name="Sprenger R.R."/>
            <person name="Richter M."/>
            <person name="Diez M.S."/>
            <person name="Solano J."/>
            <person name="Bargiela R."/>
            <person name="Golyshina O.V."/>
            <person name="Manteca A."/>
            <person name="Ramos J.L."/>
            <person name="Gallego J.R."/>
            <person name="Llorente I."/>
            <person name="Martins Dos Santos V.A."/>
            <person name="Jensen O.N."/>
            <person name="Pelaez A.I."/>
            <person name="Sanchez J."/>
            <person name="Ferrer M."/>
        </authorList>
    </citation>
    <scope>NUCLEOTIDE SEQUENCE</scope>
</reference>
<feature type="domain" description="Nudix hydrolase" evidence="2">
    <location>
        <begin position="3"/>
        <end position="112"/>
    </location>
</feature>
<reference evidence="3" key="1">
    <citation type="submission" date="2013-08" db="EMBL/GenBank/DDBJ databases">
        <authorList>
            <person name="Mendez C."/>
            <person name="Richter M."/>
            <person name="Ferrer M."/>
            <person name="Sanchez J."/>
        </authorList>
    </citation>
    <scope>NUCLEOTIDE SEQUENCE</scope>
</reference>
<dbReference type="PROSITE" id="PS00893">
    <property type="entry name" value="NUDIX_BOX"/>
    <property type="match status" value="1"/>
</dbReference>
<dbReference type="InterPro" id="IPR020476">
    <property type="entry name" value="Nudix_hydrolase"/>
</dbReference>
<accession>T1C6F7</accession>
<organism evidence="3">
    <name type="scientific">mine drainage metagenome</name>
    <dbReference type="NCBI Taxonomy" id="410659"/>
    <lineage>
        <taxon>unclassified sequences</taxon>
        <taxon>metagenomes</taxon>
        <taxon>ecological metagenomes</taxon>
    </lineage>
</organism>
<dbReference type="InterPro" id="IPR015797">
    <property type="entry name" value="NUDIX_hydrolase-like_dom_sf"/>
</dbReference>
<dbReference type="PROSITE" id="PS51462">
    <property type="entry name" value="NUDIX"/>
    <property type="match status" value="1"/>
</dbReference>
<dbReference type="GO" id="GO:0016787">
    <property type="term" value="F:hydrolase activity"/>
    <property type="evidence" value="ECO:0007669"/>
    <property type="project" value="UniProtKB-KW"/>
</dbReference>
<evidence type="ECO:0000313" key="3">
    <source>
        <dbReference type="EMBL" id="EQD61675.1"/>
    </source>
</evidence>
<dbReference type="SUPFAM" id="SSF55811">
    <property type="entry name" value="Nudix"/>
    <property type="match status" value="1"/>
</dbReference>
<dbReference type="Pfam" id="PF00293">
    <property type="entry name" value="NUDIX"/>
    <property type="match status" value="1"/>
</dbReference>
<feature type="non-terminal residue" evidence="3">
    <location>
        <position position="112"/>
    </location>
</feature>
<proteinExistence type="predicted"/>
<protein>
    <submittedName>
        <fullName evidence="3">NUDIX hydrolase, core domain protein</fullName>
    </submittedName>
</protein>
<dbReference type="InterPro" id="IPR020084">
    <property type="entry name" value="NUDIX_hydrolase_CS"/>
</dbReference>
<evidence type="ECO:0000259" key="2">
    <source>
        <dbReference type="PROSITE" id="PS51462"/>
    </source>
</evidence>
<dbReference type="Gene3D" id="3.90.79.10">
    <property type="entry name" value="Nucleoside Triphosphate Pyrophosphohydrolase"/>
    <property type="match status" value="1"/>
</dbReference>
<sequence length="112" mass="12690">MPEPEGKVQVIPFRLNPGMQILLLKTIPRRGGFWQCVTGKVENGESLVEAARRELAEETGITDREVKEMHGPVYSFEFEKSGKTFKETVYAAEIRGDPKIDMSHNVYPEHEG</sequence>
<dbReference type="EMBL" id="AUZY01004815">
    <property type="protein sequence ID" value="EQD61675.1"/>
    <property type="molecule type" value="Genomic_DNA"/>
</dbReference>
<gene>
    <name evidence="3" type="ORF">B1B_07563</name>
</gene>
<evidence type="ECO:0000256" key="1">
    <source>
        <dbReference type="ARBA" id="ARBA00022801"/>
    </source>
</evidence>
<dbReference type="PANTHER" id="PTHR43736">
    <property type="entry name" value="ADP-RIBOSE PYROPHOSPHATASE"/>
    <property type="match status" value="1"/>
</dbReference>
<name>T1C6F7_9ZZZZ</name>
<keyword evidence="1 3" id="KW-0378">Hydrolase</keyword>